<dbReference type="EMBL" id="JBBMLE010000069">
    <property type="protein sequence ID" value="MEK0253575.1"/>
    <property type="molecule type" value="Genomic_DNA"/>
</dbReference>
<comment type="caution">
    <text evidence="1">The sequence shown here is derived from an EMBL/GenBank/DDBJ whole genome shotgun (WGS) entry which is preliminary data.</text>
</comment>
<gene>
    <name evidence="1" type="ORF">WM018_13995</name>
</gene>
<dbReference type="Proteomes" id="UP001498501">
    <property type="component" value="Unassembled WGS sequence"/>
</dbReference>
<organism evidence="1 2">
    <name type="scientific">Acinetobacter junii</name>
    <dbReference type="NCBI Taxonomy" id="40215"/>
    <lineage>
        <taxon>Bacteria</taxon>
        <taxon>Pseudomonadati</taxon>
        <taxon>Pseudomonadota</taxon>
        <taxon>Gammaproteobacteria</taxon>
        <taxon>Moraxellales</taxon>
        <taxon>Moraxellaceae</taxon>
        <taxon>Acinetobacter</taxon>
    </lineage>
</organism>
<keyword evidence="2" id="KW-1185">Reference proteome</keyword>
<feature type="non-terminal residue" evidence="1">
    <location>
        <position position="49"/>
    </location>
</feature>
<evidence type="ECO:0000313" key="1">
    <source>
        <dbReference type="EMBL" id="MEK0253575.1"/>
    </source>
</evidence>
<name>A0ABU8ZKB3_ACIJU</name>
<protein>
    <submittedName>
        <fullName evidence="1">IS5/IS1182 family transposase</fullName>
    </submittedName>
</protein>
<reference evidence="1 2" key="1">
    <citation type="submission" date="2024-03" db="EMBL/GenBank/DDBJ databases">
        <title>Cross-transmission of Acinetobacter junii carrying blaOXA-58 in a neonatal intensive care unit.</title>
        <authorList>
            <person name="Bour M."/>
            <person name="Potron A."/>
            <person name="Lecointe D."/>
        </authorList>
    </citation>
    <scope>NUCLEOTIDE SEQUENCE [LARGE SCALE GENOMIC DNA]</scope>
    <source>
        <strain evidence="1 2">21A3096 case 1</strain>
    </source>
</reference>
<sequence length="49" mass="5707">MAWKQTGQLSLADSLINAHKAIEELDELHNLIDWQTIEQTLRHVHSSER</sequence>
<evidence type="ECO:0000313" key="2">
    <source>
        <dbReference type="Proteomes" id="UP001498501"/>
    </source>
</evidence>
<accession>A0ABU8ZKB3</accession>
<proteinExistence type="predicted"/>